<dbReference type="Pfam" id="PF01551">
    <property type="entry name" value="Peptidase_M23"/>
    <property type="match status" value="1"/>
</dbReference>
<dbReference type="PANTHER" id="PTHR21666:SF289">
    <property type="entry name" value="L-ALA--D-GLU ENDOPEPTIDASE"/>
    <property type="match status" value="1"/>
</dbReference>
<dbReference type="GO" id="GO:0016787">
    <property type="term" value="F:hydrolase activity"/>
    <property type="evidence" value="ECO:0007669"/>
    <property type="project" value="UniProtKB-KW"/>
</dbReference>
<protein>
    <submittedName>
        <fullName evidence="5">Murein DD-endopeptidase MepM/ murein hydrolase activator NlpD</fullName>
    </submittedName>
</protein>
<dbReference type="CDD" id="cd12797">
    <property type="entry name" value="M23_peptidase"/>
    <property type="match status" value="1"/>
</dbReference>
<accession>A0ABR9J597</accession>
<feature type="chain" id="PRO_5046029880" evidence="3">
    <location>
        <begin position="37"/>
        <end position="200"/>
    </location>
</feature>
<keyword evidence="5" id="KW-0378">Hydrolase</keyword>
<organism evidence="5 6">
    <name type="scientific">Nesterenkonia halotolerans</name>
    <dbReference type="NCBI Taxonomy" id="225325"/>
    <lineage>
        <taxon>Bacteria</taxon>
        <taxon>Bacillati</taxon>
        <taxon>Actinomycetota</taxon>
        <taxon>Actinomycetes</taxon>
        <taxon>Micrococcales</taxon>
        <taxon>Micrococcaceae</taxon>
        <taxon>Nesterenkonia</taxon>
    </lineage>
</organism>
<dbReference type="InterPro" id="IPR011055">
    <property type="entry name" value="Dup_hybrid_motif"/>
</dbReference>
<evidence type="ECO:0000256" key="1">
    <source>
        <dbReference type="ARBA" id="ARBA00022729"/>
    </source>
</evidence>
<dbReference type="InterPro" id="IPR050570">
    <property type="entry name" value="Cell_wall_metabolism_enzyme"/>
</dbReference>
<feature type="region of interest" description="Disordered" evidence="2">
    <location>
        <begin position="37"/>
        <end position="65"/>
    </location>
</feature>
<dbReference type="EMBL" id="JADBEE010000001">
    <property type="protein sequence ID" value="MBE1514176.1"/>
    <property type="molecule type" value="Genomic_DNA"/>
</dbReference>
<keyword evidence="1 3" id="KW-0732">Signal</keyword>
<name>A0ABR9J597_9MICC</name>
<evidence type="ECO:0000256" key="3">
    <source>
        <dbReference type="SAM" id="SignalP"/>
    </source>
</evidence>
<feature type="signal peptide" evidence="3">
    <location>
        <begin position="1"/>
        <end position="36"/>
    </location>
</feature>
<sequence length="200" mass="20836">MNAIEPVPPRRRPLSPRRLSSFFLLLLALALATSSAAPIPASGEDSPPAPSSRIDQQTPGPWRSPVSAAELRPFAAPPSPWGAGHRGVDLGPLSAGATIRAPADGQVSFAGVVVDRPVLSIEHGSGYLSSFEPVEGSLEVGDAVSTGDPVGTLAPSKGHCTAPCLHWGVRLHGDYINPLLLTGDLEPSVLLPLGDDERRR</sequence>
<evidence type="ECO:0000259" key="4">
    <source>
        <dbReference type="Pfam" id="PF01551"/>
    </source>
</evidence>
<dbReference type="SUPFAM" id="SSF51261">
    <property type="entry name" value="Duplicated hybrid motif"/>
    <property type="match status" value="1"/>
</dbReference>
<feature type="domain" description="M23ase beta-sheet core" evidence="4">
    <location>
        <begin position="84"/>
        <end position="178"/>
    </location>
</feature>
<evidence type="ECO:0000313" key="6">
    <source>
        <dbReference type="Proteomes" id="UP000636579"/>
    </source>
</evidence>
<proteinExistence type="predicted"/>
<gene>
    <name evidence="5" type="ORF">H4W26_000931</name>
</gene>
<dbReference type="RefSeq" id="WP_192590961.1">
    <property type="nucleotide sequence ID" value="NZ_JADBEE010000001.1"/>
</dbReference>
<dbReference type="Gene3D" id="2.70.70.10">
    <property type="entry name" value="Glucose Permease (Domain IIA)"/>
    <property type="match status" value="1"/>
</dbReference>
<dbReference type="PANTHER" id="PTHR21666">
    <property type="entry name" value="PEPTIDASE-RELATED"/>
    <property type="match status" value="1"/>
</dbReference>
<comment type="caution">
    <text evidence="5">The sequence shown here is derived from an EMBL/GenBank/DDBJ whole genome shotgun (WGS) entry which is preliminary data.</text>
</comment>
<reference evidence="5 6" key="1">
    <citation type="submission" date="2020-10" db="EMBL/GenBank/DDBJ databases">
        <title>Sequencing the genomes of 1000 actinobacteria strains.</title>
        <authorList>
            <person name="Klenk H.-P."/>
        </authorList>
    </citation>
    <scope>NUCLEOTIDE SEQUENCE [LARGE SCALE GENOMIC DNA]</scope>
    <source>
        <strain evidence="5 6">DSM 15474</strain>
    </source>
</reference>
<dbReference type="InterPro" id="IPR016047">
    <property type="entry name" value="M23ase_b-sheet_dom"/>
</dbReference>
<evidence type="ECO:0000256" key="2">
    <source>
        <dbReference type="SAM" id="MobiDB-lite"/>
    </source>
</evidence>
<dbReference type="Proteomes" id="UP000636579">
    <property type="component" value="Unassembled WGS sequence"/>
</dbReference>
<evidence type="ECO:0000313" key="5">
    <source>
        <dbReference type="EMBL" id="MBE1514176.1"/>
    </source>
</evidence>
<keyword evidence="6" id="KW-1185">Reference proteome</keyword>